<feature type="domain" description="ABC3 transporter permease C-terminal" evidence="8">
    <location>
        <begin position="311"/>
        <end position="421"/>
    </location>
</feature>
<dbReference type="RefSeq" id="WP_285570981.1">
    <property type="nucleotide sequence ID" value="NZ_BSTK01000003.1"/>
</dbReference>
<keyword evidence="11" id="KW-1185">Reference proteome</keyword>
<dbReference type="Proteomes" id="UP001165074">
    <property type="component" value="Unassembled WGS sequence"/>
</dbReference>
<dbReference type="GO" id="GO:0022857">
    <property type="term" value="F:transmembrane transporter activity"/>
    <property type="evidence" value="ECO:0007669"/>
    <property type="project" value="TreeGrafter"/>
</dbReference>
<protein>
    <submittedName>
        <fullName evidence="10">Peptide ABC transporter permease</fullName>
    </submittedName>
</protein>
<dbReference type="Pfam" id="PF12704">
    <property type="entry name" value="MacB_PCD"/>
    <property type="match status" value="1"/>
</dbReference>
<proteinExistence type="inferred from homology"/>
<evidence type="ECO:0000313" key="10">
    <source>
        <dbReference type="EMBL" id="GLY84839.1"/>
    </source>
</evidence>
<comment type="caution">
    <text evidence="10">The sequence shown here is derived from an EMBL/GenBank/DDBJ whole genome shotgun (WGS) entry which is preliminary data.</text>
</comment>
<evidence type="ECO:0000313" key="11">
    <source>
        <dbReference type="Proteomes" id="UP001165074"/>
    </source>
</evidence>
<name>A0A9W6S0F2_9ACTN</name>
<evidence type="ECO:0000256" key="4">
    <source>
        <dbReference type="ARBA" id="ARBA00022989"/>
    </source>
</evidence>
<dbReference type="InterPro" id="IPR003838">
    <property type="entry name" value="ABC3_permease_C"/>
</dbReference>
<comment type="similarity">
    <text evidence="6">Belongs to the ABC-4 integral membrane protein family.</text>
</comment>
<dbReference type="GO" id="GO:0005886">
    <property type="term" value="C:plasma membrane"/>
    <property type="evidence" value="ECO:0007669"/>
    <property type="project" value="UniProtKB-SubCell"/>
</dbReference>
<keyword evidence="2" id="KW-1003">Cell membrane</keyword>
<organism evidence="10 11">
    <name type="scientific">Actinoallomurus iriomotensis</name>
    <dbReference type="NCBI Taxonomy" id="478107"/>
    <lineage>
        <taxon>Bacteria</taxon>
        <taxon>Bacillati</taxon>
        <taxon>Actinomycetota</taxon>
        <taxon>Actinomycetes</taxon>
        <taxon>Streptosporangiales</taxon>
        <taxon>Thermomonosporaceae</taxon>
        <taxon>Actinoallomurus</taxon>
    </lineage>
</organism>
<feature type="domain" description="MacB-like periplasmic core" evidence="9">
    <location>
        <begin position="20"/>
        <end position="270"/>
    </location>
</feature>
<evidence type="ECO:0000259" key="8">
    <source>
        <dbReference type="Pfam" id="PF02687"/>
    </source>
</evidence>
<feature type="transmembrane region" description="Helical" evidence="7">
    <location>
        <begin position="389"/>
        <end position="412"/>
    </location>
</feature>
<dbReference type="AlphaFoldDB" id="A0A9W6S0F2"/>
<evidence type="ECO:0000256" key="1">
    <source>
        <dbReference type="ARBA" id="ARBA00004651"/>
    </source>
</evidence>
<keyword evidence="5 7" id="KW-0472">Membrane</keyword>
<keyword evidence="4 7" id="KW-1133">Transmembrane helix</keyword>
<dbReference type="Pfam" id="PF02687">
    <property type="entry name" value="FtsX"/>
    <property type="match status" value="1"/>
</dbReference>
<accession>A0A9W6S0F2</accession>
<evidence type="ECO:0000259" key="9">
    <source>
        <dbReference type="Pfam" id="PF12704"/>
    </source>
</evidence>
<feature type="transmembrane region" description="Helical" evidence="7">
    <location>
        <begin position="21"/>
        <end position="41"/>
    </location>
</feature>
<feature type="transmembrane region" description="Helical" evidence="7">
    <location>
        <begin position="305"/>
        <end position="330"/>
    </location>
</feature>
<evidence type="ECO:0000256" key="5">
    <source>
        <dbReference type="ARBA" id="ARBA00023136"/>
    </source>
</evidence>
<evidence type="ECO:0000256" key="6">
    <source>
        <dbReference type="ARBA" id="ARBA00038076"/>
    </source>
</evidence>
<reference evidence="10" key="1">
    <citation type="submission" date="2023-03" db="EMBL/GenBank/DDBJ databases">
        <title>Actinoallomurus iriomotensis NBRC 103684.</title>
        <authorList>
            <person name="Ichikawa N."/>
            <person name="Sato H."/>
            <person name="Tonouchi N."/>
        </authorList>
    </citation>
    <scope>NUCLEOTIDE SEQUENCE</scope>
    <source>
        <strain evidence="10">NBRC 103684</strain>
    </source>
</reference>
<keyword evidence="3 7" id="KW-0812">Transmembrane</keyword>
<feature type="transmembrane region" description="Helical" evidence="7">
    <location>
        <begin position="351"/>
        <end position="377"/>
    </location>
</feature>
<comment type="subcellular location">
    <subcellularLocation>
        <location evidence="1">Cell membrane</location>
        <topology evidence="1">Multi-pass membrane protein</topology>
    </subcellularLocation>
</comment>
<gene>
    <name evidence="10" type="ORF">Airi02_027680</name>
</gene>
<evidence type="ECO:0000256" key="7">
    <source>
        <dbReference type="SAM" id="Phobius"/>
    </source>
</evidence>
<dbReference type="PANTHER" id="PTHR30572:SF4">
    <property type="entry name" value="ABC TRANSPORTER PERMEASE YTRF"/>
    <property type="match status" value="1"/>
</dbReference>
<evidence type="ECO:0000256" key="3">
    <source>
        <dbReference type="ARBA" id="ARBA00022692"/>
    </source>
</evidence>
<sequence length="429" mass="43833">MTREVLKFAFRGLAANKLRSGLTTLGILIGVGAVILLVAVGNGSSKQVQQNIERLGTNTLTVTPSTSRGGGARGGGGGFARAFGGGGAPGAGAQQQTGPRTQAHDLTVDDARAMADASAAPSVKSVSPVVNASSANAAYAGTSHAIQQFVGTYPTYFEASNDPIDHGTYFTNDDVLNDRKVVVIGQTVNEDLFGTVDAVGKQITVNGVNFTVVGVLKTKGSSGFQDADDVAIAPLPAVQESLTGYGALNQIVVQAKTPKTVDAAQSEITDILNQRHGITGSNTADFQIMNQATLQSAISSSSKTFTVLLGAVAAISLLVGGIGITNIMLVTVTERTREIGIRKAIGAPRGAILGQFLVEATVLSLLGGLLGVAAGVIGSEFKVVGVKPVIVPSSIVLALGVSVAIGLFFGSYPANRAAKLRPIEALRHE</sequence>
<evidence type="ECO:0000256" key="2">
    <source>
        <dbReference type="ARBA" id="ARBA00022475"/>
    </source>
</evidence>
<dbReference type="PANTHER" id="PTHR30572">
    <property type="entry name" value="MEMBRANE COMPONENT OF TRANSPORTER-RELATED"/>
    <property type="match status" value="1"/>
</dbReference>
<dbReference type="InterPro" id="IPR025857">
    <property type="entry name" value="MacB_PCD"/>
</dbReference>
<dbReference type="InterPro" id="IPR050250">
    <property type="entry name" value="Macrolide_Exporter_MacB"/>
</dbReference>
<dbReference type="EMBL" id="BSTK01000003">
    <property type="protein sequence ID" value="GLY84839.1"/>
    <property type="molecule type" value="Genomic_DNA"/>
</dbReference>